<protein>
    <submittedName>
        <fullName evidence="1">Uncharacterized protein</fullName>
    </submittedName>
</protein>
<keyword evidence="2" id="KW-1185">Reference proteome</keyword>
<evidence type="ECO:0000313" key="2">
    <source>
        <dbReference type="Proteomes" id="UP001596200"/>
    </source>
</evidence>
<dbReference type="Proteomes" id="UP001596200">
    <property type="component" value="Unassembled WGS sequence"/>
</dbReference>
<organism evidence="1 2">
    <name type="scientific">Streptomyces pulveraceus</name>
    <dbReference type="NCBI Taxonomy" id="68258"/>
    <lineage>
        <taxon>Bacteria</taxon>
        <taxon>Bacillati</taxon>
        <taxon>Actinomycetota</taxon>
        <taxon>Actinomycetes</taxon>
        <taxon>Kitasatosporales</taxon>
        <taxon>Streptomycetaceae</taxon>
        <taxon>Streptomyces</taxon>
    </lineage>
</organism>
<proteinExistence type="predicted"/>
<sequence length="83" mass="8917">MRGSQKTYDAYVRQGRDAVTKADGGACGWEVDLRREGGGGMWPVLVVAGPILGDGRVDMFVDVDGKRSLWSIKNGASYLDGKP</sequence>
<reference evidence="2" key="1">
    <citation type="journal article" date="2019" name="Int. J. Syst. Evol. Microbiol.">
        <title>The Global Catalogue of Microorganisms (GCM) 10K type strain sequencing project: providing services to taxonomists for standard genome sequencing and annotation.</title>
        <authorList>
            <consortium name="The Broad Institute Genomics Platform"/>
            <consortium name="The Broad Institute Genome Sequencing Center for Infectious Disease"/>
            <person name="Wu L."/>
            <person name="Ma J."/>
        </authorList>
    </citation>
    <scope>NUCLEOTIDE SEQUENCE [LARGE SCALE GENOMIC DNA]</scope>
    <source>
        <strain evidence="2">JCM 4147</strain>
    </source>
</reference>
<comment type="caution">
    <text evidence="1">The sequence shown here is derived from an EMBL/GenBank/DDBJ whole genome shotgun (WGS) entry which is preliminary data.</text>
</comment>
<evidence type="ECO:0000313" key="1">
    <source>
        <dbReference type="EMBL" id="MFC5915423.1"/>
    </source>
</evidence>
<dbReference type="EMBL" id="JBHSPU010000016">
    <property type="protein sequence ID" value="MFC5915423.1"/>
    <property type="molecule type" value="Genomic_DNA"/>
</dbReference>
<gene>
    <name evidence="1" type="ORF">ACFP1B_18660</name>
</gene>
<name>A0ABW1GMC0_9ACTN</name>
<dbReference type="RefSeq" id="WP_344510963.1">
    <property type="nucleotide sequence ID" value="NZ_BAAATU010000019.1"/>
</dbReference>
<accession>A0ABW1GMC0</accession>